<dbReference type="VEuPathDB" id="FungiDB:FOZG_17842"/>
<reference evidence="2" key="2">
    <citation type="submission" date="2012-06" db="EMBL/GenBank/DDBJ databases">
        <title>Annotation of the Genome Sequence of Fusarium oxysporum Fo47.</title>
        <authorList>
            <consortium name="The Broad Institute Genomics Platform"/>
            <person name="Ma L.-J."/>
            <person name="Corby-Kistler H."/>
            <person name="Broz K."/>
            <person name="Gale L.R."/>
            <person name="Jonkers W."/>
            <person name="O'Donnell K."/>
            <person name="Ploetz R."/>
            <person name="Steinberg C."/>
            <person name="Schwartz D.C."/>
            <person name="VanEtten H."/>
            <person name="Zhou S."/>
            <person name="Young S.K."/>
            <person name="Zeng Q."/>
            <person name="Gargeya S."/>
            <person name="Fitzgerald M."/>
            <person name="Abouelleil A."/>
            <person name="Alvarado L."/>
            <person name="Chapman S.B."/>
            <person name="Gainer-Dewar J."/>
            <person name="Goldberg J."/>
            <person name="Griggs A."/>
            <person name="Gujja S."/>
            <person name="Hansen M."/>
            <person name="Howarth C."/>
            <person name="Imamovic A."/>
            <person name="Ireland A."/>
            <person name="Larimer J."/>
            <person name="McCowan C."/>
            <person name="Murphy C."/>
            <person name="Pearson M."/>
            <person name="Poon T.W."/>
            <person name="Priest M."/>
            <person name="Roberts A."/>
            <person name="Saif S."/>
            <person name="Shea T."/>
            <person name="Sykes S."/>
            <person name="Wortman J."/>
            <person name="Nusbaum C."/>
            <person name="Birren B."/>
        </authorList>
    </citation>
    <scope>NUCLEOTIDE SEQUENCE</scope>
    <source>
        <strain evidence="2">Fo47</strain>
    </source>
</reference>
<proteinExistence type="predicted"/>
<dbReference type="EMBL" id="JH717924">
    <property type="protein sequence ID" value="EWZ28449.1"/>
    <property type="molecule type" value="Genomic_DNA"/>
</dbReference>
<sequence>MEAYRYSLLLPRNVRLLDLHTGSGDGEVVTEMRTLPLETAANVEFSALLYAWGDPLLRKRIICSGRAVETGPSLHNALVNIRSRQYRRLVWADALYINQNDTAERASQVRLIGEIYLAATTTVIWLGVESDSVGRAFEFLRKFDLVYSRKATSLPASDTKTPHKVEVELITAAFPPDPLSATQHIGTLLQ</sequence>
<dbReference type="PANTHER" id="PTHR24148">
    <property type="entry name" value="ANKYRIN REPEAT DOMAIN-CONTAINING PROTEIN 39 HOMOLOG-RELATED"/>
    <property type="match status" value="1"/>
</dbReference>
<reference evidence="2" key="1">
    <citation type="submission" date="2011-06" db="EMBL/GenBank/DDBJ databases">
        <title>The Genome Sequence of Fusarium oxysporum Fo47.</title>
        <authorList>
            <consortium name="The Broad Institute Genome Sequencing Platform"/>
            <person name="Ma L.-J."/>
            <person name="Gale L.R."/>
            <person name="Schwartz D.C."/>
            <person name="Zhou S."/>
            <person name="Corby-Kistler H."/>
            <person name="Young S.K."/>
            <person name="Zeng Q."/>
            <person name="Gargeya S."/>
            <person name="Fitzgerald M."/>
            <person name="Haas B."/>
            <person name="Abouelleil A."/>
            <person name="Alvarado L."/>
            <person name="Arachchi H.M."/>
            <person name="Berlin A."/>
            <person name="Brown A."/>
            <person name="Chapman S.B."/>
            <person name="Chen Z."/>
            <person name="Dunbar C."/>
            <person name="Freedman E."/>
            <person name="Gearin G."/>
            <person name="Gellesch M."/>
            <person name="Goldberg J."/>
            <person name="Griggs A."/>
            <person name="Gujja S."/>
            <person name="Heiman D."/>
            <person name="Howarth C."/>
            <person name="Larson L."/>
            <person name="Lui A."/>
            <person name="MacDonald P.J.P."/>
            <person name="Mehta T."/>
            <person name="Montmayeur A."/>
            <person name="Murphy C."/>
            <person name="Neiman D."/>
            <person name="Pearson M."/>
            <person name="Priest M."/>
            <person name="Roberts A."/>
            <person name="Saif S."/>
            <person name="Shea T."/>
            <person name="Shenoy N."/>
            <person name="Sisk P."/>
            <person name="Stolte C."/>
            <person name="Sykes S."/>
            <person name="Wortman J."/>
            <person name="Nusbaum C."/>
            <person name="Birren B."/>
        </authorList>
    </citation>
    <scope>NUCLEOTIDE SEQUENCE [LARGE SCALE GENOMIC DNA]</scope>
    <source>
        <strain evidence="2">Fo47</strain>
    </source>
</reference>
<feature type="domain" description="Heterokaryon incompatibility" evidence="1">
    <location>
        <begin position="45"/>
        <end position="144"/>
    </location>
</feature>
<accession>W9JDA9</accession>
<gene>
    <name evidence="2" type="ORF">FOZG_17842</name>
</gene>
<dbReference type="AlphaFoldDB" id="W9JDA9"/>
<name>W9JDA9_FUSOX</name>
<protein>
    <recommendedName>
        <fullName evidence="1">Heterokaryon incompatibility domain-containing protein</fullName>
    </recommendedName>
</protein>
<dbReference type="Pfam" id="PF06985">
    <property type="entry name" value="HET"/>
    <property type="match status" value="1"/>
</dbReference>
<dbReference type="PANTHER" id="PTHR24148:SF64">
    <property type="entry name" value="HETEROKARYON INCOMPATIBILITY DOMAIN-CONTAINING PROTEIN"/>
    <property type="match status" value="1"/>
</dbReference>
<dbReference type="Proteomes" id="UP000030766">
    <property type="component" value="Unassembled WGS sequence"/>
</dbReference>
<organism evidence="2">
    <name type="scientific">Fusarium oxysporum Fo47</name>
    <dbReference type="NCBI Taxonomy" id="660027"/>
    <lineage>
        <taxon>Eukaryota</taxon>
        <taxon>Fungi</taxon>
        <taxon>Dikarya</taxon>
        <taxon>Ascomycota</taxon>
        <taxon>Pezizomycotina</taxon>
        <taxon>Sordariomycetes</taxon>
        <taxon>Hypocreomycetidae</taxon>
        <taxon>Hypocreales</taxon>
        <taxon>Nectriaceae</taxon>
        <taxon>Fusarium</taxon>
        <taxon>Fusarium oxysporum species complex</taxon>
    </lineage>
</organism>
<dbReference type="HOGENOM" id="CLU_004184_6_2_1"/>
<dbReference type="InterPro" id="IPR010730">
    <property type="entry name" value="HET"/>
</dbReference>
<evidence type="ECO:0000259" key="1">
    <source>
        <dbReference type="Pfam" id="PF06985"/>
    </source>
</evidence>
<evidence type="ECO:0000313" key="2">
    <source>
        <dbReference type="EMBL" id="EWZ28449.1"/>
    </source>
</evidence>
<dbReference type="InterPro" id="IPR052895">
    <property type="entry name" value="HetReg/Transcr_Mod"/>
</dbReference>